<accession>A0A1I7URY6</accession>
<dbReference type="AlphaFoldDB" id="A0A1I7URY6"/>
<dbReference type="WBParaSite" id="Csp11.Scaffold630.g18747.t1">
    <property type="protein sequence ID" value="Csp11.Scaffold630.g18747.t1"/>
    <property type="gene ID" value="Csp11.Scaffold630.g18747"/>
</dbReference>
<dbReference type="Proteomes" id="UP000095282">
    <property type="component" value="Unplaced"/>
</dbReference>
<evidence type="ECO:0000313" key="2">
    <source>
        <dbReference type="WBParaSite" id="Csp11.Scaffold630.g18747.t1"/>
    </source>
</evidence>
<organism evidence="1 2">
    <name type="scientific">Caenorhabditis tropicalis</name>
    <dbReference type="NCBI Taxonomy" id="1561998"/>
    <lineage>
        <taxon>Eukaryota</taxon>
        <taxon>Metazoa</taxon>
        <taxon>Ecdysozoa</taxon>
        <taxon>Nematoda</taxon>
        <taxon>Chromadorea</taxon>
        <taxon>Rhabditida</taxon>
        <taxon>Rhabditina</taxon>
        <taxon>Rhabditomorpha</taxon>
        <taxon>Rhabditoidea</taxon>
        <taxon>Rhabditidae</taxon>
        <taxon>Peloderinae</taxon>
        <taxon>Caenorhabditis</taxon>
    </lineage>
</organism>
<proteinExistence type="predicted"/>
<protein>
    <submittedName>
        <fullName evidence="2">Uncharacterized protein</fullName>
    </submittedName>
</protein>
<dbReference type="eggNOG" id="ENOG502R9BQ">
    <property type="taxonomic scope" value="Eukaryota"/>
</dbReference>
<keyword evidence="1" id="KW-1185">Reference proteome</keyword>
<name>A0A1I7URY6_9PELO</name>
<reference evidence="2" key="1">
    <citation type="submission" date="2016-11" db="UniProtKB">
        <authorList>
            <consortium name="WormBaseParasite"/>
        </authorList>
    </citation>
    <scope>IDENTIFICATION</scope>
</reference>
<evidence type="ECO:0000313" key="1">
    <source>
        <dbReference type="Proteomes" id="UP000095282"/>
    </source>
</evidence>
<sequence length="94" mass="11469">MSSDCKLVRELCEKVSKLITAYKEHREQVKRESEPPQPEEIEMTTFWRRPMVSFAGPEERWSEIRREIFRRQPVVFWKPTAPIKIIRPKRVQDW</sequence>